<gene>
    <name evidence="7" type="ORF">SSLN_LOCUS4804</name>
</gene>
<dbReference type="PROSITE" id="PS50920">
    <property type="entry name" value="SOLCAR"/>
    <property type="match status" value="2"/>
</dbReference>
<keyword evidence="3 5" id="KW-0812">Transmembrane</keyword>
<dbReference type="GO" id="GO:0015187">
    <property type="term" value="F:glycine transmembrane transporter activity"/>
    <property type="evidence" value="ECO:0007669"/>
    <property type="project" value="TreeGrafter"/>
</dbReference>
<dbReference type="GO" id="GO:0005739">
    <property type="term" value="C:mitochondrion"/>
    <property type="evidence" value="ECO:0007669"/>
    <property type="project" value="TreeGrafter"/>
</dbReference>
<accession>A0A183SKQ6</accession>
<dbReference type="Proteomes" id="UP000275846">
    <property type="component" value="Unassembled WGS sequence"/>
</dbReference>
<dbReference type="Gene3D" id="1.50.40.10">
    <property type="entry name" value="Mitochondrial carrier domain"/>
    <property type="match status" value="1"/>
</dbReference>
<reference evidence="7 8" key="2">
    <citation type="submission" date="2018-11" db="EMBL/GenBank/DDBJ databases">
        <authorList>
            <consortium name="Pathogen Informatics"/>
        </authorList>
    </citation>
    <scope>NUCLEOTIDE SEQUENCE [LARGE SCALE GENOMIC DNA]</scope>
    <source>
        <strain evidence="7 8">NST_G2</strain>
    </source>
</reference>
<evidence type="ECO:0000313" key="7">
    <source>
        <dbReference type="EMBL" id="VDL91189.1"/>
    </source>
</evidence>
<dbReference type="GO" id="GO:1904983">
    <property type="term" value="P:glycine import into mitochondrion"/>
    <property type="evidence" value="ECO:0007669"/>
    <property type="project" value="TreeGrafter"/>
</dbReference>
<feature type="repeat" description="Solcar" evidence="5">
    <location>
        <begin position="217"/>
        <end position="302"/>
    </location>
</feature>
<comment type="subcellular location">
    <subcellularLocation>
        <location evidence="1">Membrane</location>
        <topology evidence="1">Multi-pass membrane protein</topology>
    </subcellularLocation>
</comment>
<organism evidence="9">
    <name type="scientific">Schistocephalus solidus</name>
    <name type="common">Tapeworm</name>
    <dbReference type="NCBI Taxonomy" id="70667"/>
    <lineage>
        <taxon>Eukaryota</taxon>
        <taxon>Metazoa</taxon>
        <taxon>Spiralia</taxon>
        <taxon>Lophotrochozoa</taxon>
        <taxon>Platyhelminthes</taxon>
        <taxon>Cestoda</taxon>
        <taxon>Eucestoda</taxon>
        <taxon>Diphyllobothriidea</taxon>
        <taxon>Diphyllobothriidae</taxon>
        <taxon>Schistocephalus</taxon>
    </lineage>
</organism>
<evidence type="ECO:0000256" key="2">
    <source>
        <dbReference type="ARBA" id="ARBA00006375"/>
    </source>
</evidence>
<sequence>MGHEERGCCHPTIGIFEMGTWEVFESDMPGVEAHTAPETLAWFSPPVVVVARGVAAGKSPATRSHSQSTSGVFNTTNQIWQDSRLLSKGNSTLLAPPLGVRVRIFWSGTVPALWRCVPGIALYFSTLNLLEGCSARSVVGTTLLPFTVVKTRAEAGLSEGLSMFACLRKIYVQNGLSGLFRGLVPTLVRDIPYSGIYLVFYSELKALVVSRVDEQGIRTYQSCACALVASTLATAVTQPADVLRTNRQLHNQASPVAWYQVFRDTVRADGATGLWRGLSLRLLRRIAFSCITWTLFDHIHPIAVSHCGTTTANLSMPPAALSASATAPS</sequence>
<dbReference type="PANTHER" id="PTHR46181:SF3">
    <property type="entry name" value="MITOCHONDRIAL GLYCINE TRANSPORTER"/>
    <property type="match status" value="1"/>
</dbReference>
<evidence type="ECO:0000256" key="1">
    <source>
        <dbReference type="ARBA" id="ARBA00004141"/>
    </source>
</evidence>
<proteinExistence type="inferred from homology"/>
<dbReference type="InterPro" id="IPR023395">
    <property type="entry name" value="MCP_dom_sf"/>
</dbReference>
<dbReference type="PANTHER" id="PTHR46181">
    <property type="entry name" value="MITOCHONDRIAL GLYCINE TRANSPORTER"/>
    <property type="match status" value="1"/>
</dbReference>
<keyword evidence="6" id="KW-0813">Transport</keyword>
<evidence type="ECO:0000256" key="5">
    <source>
        <dbReference type="PROSITE-ProRule" id="PRU00282"/>
    </source>
</evidence>
<keyword evidence="4 5" id="KW-0472">Membrane</keyword>
<dbReference type="SUPFAM" id="SSF103506">
    <property type="entry name" value="Mitochondrial carrier"/>
    <property type="match status" value="1"/>
</dbReference>
<reference evidence="9" key="1">
    <citation type="submission" date="2016-06" db="UniProtKB">
        <authorList>
            <consortium name="WormBaseParasite"/>
        </authorList>
    </citation>
    <scope>IDENTIFICATION</scope>
</reference>
<feature type="repeat" description="Solcar" evidence="5">
    <location>
        <begin position="123"/>
        <end position="207"/>
    </location>
</feature>
<keyword evidence="8" id="KW-1185">Reference proteome</keyword>
<dbReference type="AlphaFoldDB" id="A0A183SKQ6"/>
<dbReference type="WBParaSite" id="SSLN_0000495901-mRNA-1">
    <property type="protein sequence ID" value="SSLN_0000495901-mRNA-1"/>
    <property type="gene ID" value="SSLN_0000495901"/>
</dbReference>
<dbReference type="OrthoDB" id="1924968at2759"/>
<evidence type="ECO:0000313" key="8">
    <source>
        <dbReference type="Proteomes" id="UP000275846"/>
    </source>
</evidence>
<dbReference type="STRING" id="70667.A0A183SKQ6"/>
<evidence type="ECO:0000256" key="6">
    <source>
        <dbReference type="RuleBase" id="RU000488"/>
    </source>
</evidence>
<evidence type="ECO:0000256" key="3">
    <source>
        <dbReference type="ARBA" id="ARBA00022692"/>
    </source>
</evidence>
<name>A0A183SKQ6_SCHSO</name>
<dbReference type="GO" id="GO:0016020">
    <property type="term" value="C:membrane"/>
    <property type="evidence" value="ECO:0007669"/>
    <property type="project" value="UniProtKB-SubCell"/>
</dbReference>
<comment type="similarity">
    <text evidence="2 6">Belongs to the mitochondrial carrier (TC 2.A.29) family.</text>
</comment>
<evidence type="ECO:0000313" key="9">
    <source>
        <dbReference type="WBParaSite" id="SSLN_0000495901-mRNA-1"/>
    </source>
</evidence>
<dbReference type="InterPro" id="IPR018108">
    <property type="entry name" value="MCP_transmembrane"/>
</dbReference>
<dbReference type="Pfam" id="PF00153">
    <property type="entry name" value="Mito_carr"/>
    <property type="match status" value="2"/>
</dbReference>
<evidence type="ECO:0000256" key="4">
    <source>
        <dbReference type="ARBA" id="ARBA00023136"/>
    </source>
</evidence>
<dbReference type="EMBL" id="UYSU01033006">
    <property type="protein sequence ID" value="VDL91189.1"/>
    <property type="molecule type" value="Genomic_DNA"/>
</dbReference>
<protein>
    <submittedName>
        <fullName evidence="9">Solute carrier family 25 member 38</fullName>
    </submittedName>
</protein>